<accession>A0ABQ3YFF1</accession>
<evidence type="ECO:0000313" key="1">
    <source>
        <dbReference type="EMBL" id="GID78694.1"/>
    </source>
</evidence>
<gene>
    <name evidence="1" type="ORF">Ade02nite_73350</name>
</gene>
<organism evidence="1 2">
    <name type="scientific">Paractinoplanes deccanensis</name>
    <dbReference type="NCBI Taxonomy" id="113561"/>
    <lineage>
        <taxon>Bacteria</taxon>
        <taxon>Bacillati</taxon>
        <taxon>Actinomycetota</taxon>
        <taxon>Actinomycetes</taxon>
        <taxon>Micromonosporales</taxon>
        <taxon>Micromonosporaceae</taxon>
        <taxon>Paractinoplanes</taxon>
    </lineage>
</organism>
<name>A0ABQ3YFF1_9ACTN</name>
<protein>
    <recommendedName>
        <fullName evidence="3">CdiI immunity protein domain-containing protein</fullName>
    </recommendedName>
</protein>
<keyword evidence="2" id="KW-1185">Reference proteome</keyword>
<sequence>MEMADLPDSVRARLAQQGERPPLEVVREFLLGYVADAESLHEVETRLRRIAGTSTRMHRRVLGALESVLATELREGTAAQLVGWDGNWVLDDPSDAGAAEFLRGLAGMLRSVIDQAGRDAAAGD</sequence>
<reference evidence="1 2" key="1">
    <citation type="submission" date="2021-01" db="EMBL/GenBank/DDBJ databases">
        <title>Whole genome shotgun sequence of Actinoplanes deccanensis NBRC 13994.</title>
        <authorList>
            <person name="Komaki H."/>
            <person name="Tamura T."/>
        </authorList>
    </citation>
    <scope>NUCLEOTIDE SEQUENCE [LARGE SCALE GENOMIC DNA]</scope>
    <source>
        <strain evidence="1 2">NBRC 13994</strain>
    </source>
</reference>
<dbReference type="Proteomes" id="UP000609879">
    <property type="component" value="Unassembled WGS sequence"/>
</dbReference>
<proteinExistence type="predicted"/>
<evidence type="ECO:0000313" key="2">
    <source>
        <dbReference type="Proteomes" id="UP000609879"/>
    </source>
</evidence>
<dbReference type="EMBL" id="BOMI01000148">
    <property type="protein sequence ID" value="GID78694.1"/>
    <property type="molecule type" value="Genomic_DNA"/>
</dbReference>
<evidence type="ECO:0008006" key="3">
    <source>
        <dbReference type="Google" id="ProtNLM"/>
    </source>
</evidence>
<comment type="caution">
    <text evidence="1">The sequence shown here is derived from an EMBL/GenBank/DDBJ whole genome shotgun (WGS) entry which is preliminary data.</text>
</comment>
<dbReference type="RefSeq" id="WP_239169322.1">
    <property type="nucleotide sequence ID" value="NZ_BAAABO010000027.1"/>
</dbReference>